<keyword evidence="4" id="KW-1185">Reference proteome</keyword>
<accession>A0ABR3JZI5</accession>
<organism evidence="3 4">
    <name type="scientific">Hohenbuehelia grisea</name>
    <dbReference type="NCBI Taxonomy" id="104357"/>
    <lineage>
        <taxon>Eukaryota</taxon>
        <taxon>Fungi</taxon>
        <taxon>Dikarya</taxon>
        <taxon>Basidiomycota</taxon>
        <taxon>Agaricomycotina</taxon>
        <taxon>Agaricomycetes</taxon>
        <taxon>Agaricomycetidae</taxon>
        <taxon>Agaricales</taxon>
        <taxon>Pleurotineae</taxon>
        <taxon>Pleurotaceae</taxon>
        <taxon>Hohenbuehelia</taxon>
    </lineage>
</organism>
<protein>
    <recommendedName>
        <fullName evidence="2">Ig-like domain-containing protein</fullName>
    </recommendedName>
</protein>
<evidence type="ECO:0000256" key="1">
    <source>
        <dbReference type="SAM" id="MobiDB-lite"/>
    </source>
</evidence>
<feature type="region of interest" description="Disordered" evidence="1">
    <location>
        <begin position="223"/>
        <end position="323"/>
    </location>
</feature>
<feature type="compositionally biased region" description="Basic and acidic residues" evidence="1">
    <location>
        <begin position="46"/>
        <end position="56"/>
    </location>
</feature>
<name>A0ABR3JZI5_9AGAR</name>
<feature type="compositionally biased region" description="Low complexity" evidence="1">
    <location>
        <begin position="440"/>
        <end position="464"/>
    </location>
</feature>
<feature type="compositionally biased region" description="Polar residues" evidence="1">
    <location>
        <begin position="582"/>
        <end position="596"/>
    </location>
</feature>
<feature type="compositionally biased region" description="Polar residues" evidence="1">
    <location>
        <begin position="495"/>
        <end position="515"/>
    </location>
</feature>
<gene>
    <name evidence="3" type="ORF">HGRIS_006310</name>
</gene>
<dbReference type="EMBL" id="JASNQZ010000001">
    <property type="protein sequence ID" value="KAL0961354.1"/>
    <property type="molecule type" value="Genomic_DNA"/>
</dbReference>
<evidence type="ECO:0000313" key="4">
    <source>
        <dbReference type="Proteomes" id="UP001556367"/>
    </source>
</evidence>
<dbReference type="PROSITE" id="PS50835">
    <property type="entry name" value="IG_LIKE"/>
    <property type="match status" value="1"/>
</dbReference>
<feature type="domain" description="Ig-like" evidence="2">
    <location>
        <begin position="369"/>
        <end position="437"/>
    </location>
</feature>
<feature type="compositionally biased region" description="Polar residues" evidence="1">
    <location>
        <begin position="821"/>
        <end position="836"/>
    </location>
</feature>
<comment type="caution">
    <text evidence="3">The sequence shown here is derived from an EMBL/GenBank/DDBJ whole genome shotgun (WGS) entry which is preliminary data.</text>
</comment>
<reference evidence="4" key="1">
    <citation type="submission" date="2024-06" db="EMBL/GenBank/DDBJ databases">
        <title>Multi-omics analyses provide insights into the biosynthesis of the anticancer antibiotic pleurotin in Hohenbuehelia grisea.</title>
        <authorList>
            <person name="Weaver J.A."/>
            <person name="Alberti F."/>
        </authorList>
    </citation>
    <scope>NUCLEOTIDE SEQUENCE [LARGE SCALE GENOMIC DNA]</scope>
    <source>
        <strain evidence="4">T-177</strain>
    </source>
</reference>
<sequence>MDVDSPHGSRSEVHGLALLEDEGLASNQFDAGSEHGSIPINSLIAPKDESIPEHNDGLQVTPSESAPKTRKRKQTRVDVPQSTRILRTRPEYERAMTAASFNNSIIKQSIAERSSFKPAKNTTQVQPPTPTRHLGHAKSARRQNPPESTRHLKADPSARKPGKTLISGKDGANVKLQASLSGKRVGKRGPIKRAAVAPEALEATTVSSQESKLDADIPASACYQPSSTVSKKRAGTKRKADQMTADSEKALVMHVPEKGTRRASSKKSRPKPADESDEVPLSQVAGRSKRYKVDTPQVTTKPSTLRKNKRNVPRPSGSEQEAAASAEKIKWKVVFPMQVDAQHTSNRAQTSSQPRIWCRNKEILAKVLPELSATKARNGISLDGECTTIMLDDDSLSVNWLFGSAESMTVLDLTTTRSYTCPASSLLNIDTTPTVIAKNSSSPSTPSHGTSSSPSTPSHGTSSTVLEQSHGVRDALDAPFMFMADGTVLERTTSNYVPQTEGPSSHLEISSQSMPLHSDSEHPNGTIMLRSPSPPPPPSAFFLGPGDRSILMSSAHVSPRPTPPPPRTHLHATEFHDDLPLSSPSTALVQSNSSHVQPPHRVYRSRSASPDYFPCPDAPFLRRSTSVVQDQYPLQPTLPTSTHVAQPSVSDITLNSTPERSQECLPDSSLEKASGVLIPDINVDIQGTSDGTTPTTNATLTSPTEMLHCLPSILPNEILALVEAYTRLRPVIVVGPSHKLPLKLQDVYSYVYLGYYEVISVEETPCREYGPEAAPGIARGTVSWSFRLKWIAGGETSVDIDNTVDQEDECPDPWWGVGTSEDGSQSVSEVASTSRYEQMRPRKDPTNDGIRSEVHYHRTLLPLLPSQFHGQLTDNSDLMFPRGWHCPACGMLDEQRLMRRRQCTSVFCSQIEPIPCLKVDLETARAGRGQAMPMIMPNDKCSDDVYDSFANLSSKMPTFLYRPANNTSSDFVVDHIFSCNRPENQIRASELFSEIQGHVDLARISSALPIFQCAVGTDFVGLGAGVIPWYNAPTCLAETRDYIVDHAQHFGEQEIPTVDFNLCVLAWVSTGSRKETHPLKAKERPLCVLCLGNNVLLSITPKRYLDGPDPNDEAPMQLDLNSLITFDEGLSTARQDQPLCDETMDETIMRHAPDFDKPSMVHSGRAGHHGDALARKGPLKREKSEATIHIAMVHGDILILHGDEFLYTVKRSGTAMLVFVQ</sequence>
<feature type="region of interest" description="Disordered" evidence="1">
    <location>
        <begin position="816"/>
        <end position="850"/>
    </location>
</feature>
<feature type="compositionally biased region" description="Basic and acidic residues" evidence="1">
    <location>
        <begin position="238"/>
        <end position="260"/>
    </location>
</feature>
<evidence type="ECO:0000259" key="2">
    <source>
        <dbReference type="PROSITE" id="PS50835"/>
    </source>
</evidence>
<dbReference type="InterPro" id="IPR007110">
    <property type="entry name" value="Ig-like_dom"/>
</dbReference>
<feature type="compositionally biased region" description="Basic residues" evidence="1">
    <location>
        <begin position="261"/>
        <end position="270"/>
    </location>
</feature>
<dbReference type="Proteomes" id="UP001556367">
    <property type="component" value="Unassembled WGS sequence"/>
</dbReference>
<feature type="compositionally biased region" description="Basic and acidic residues" evidence="1">
    <location>
        <begin position="148"/>
        <end position="158"/>
    </location>
</feature>
<feature type="region of interest" description="Disordered" evidence="1">
    <location>
        <begin position="437"/>
        <end position="467"/>
    </location>
</feature>
<proteinExistence type="predicted"/>
<evidence type="ECO:0000313" key="3">
    <source>
        <dbReference type="EMBL" id="KAL0961354.1"/>
    </source>
</evidence>
<feature type="compositionally biased region" description="Basic and acidic residues" evidence="1">
    <location>
        <begin position="837"/>
        <end position="850"/>
    </location>
</feature>
<feature type="region of interest" description="Disordered" evidence="1">
    <location>
        <begin position="495"/>
        <end position="608"/>
    </location>
</feature>
<feature type="region of interest" description="Disordered" evidence="1">
    <location>
        <begin position="27"/>
        <end position="173"/>
    </location>
</feature>